<name>A0A5B7E274_PORTR</name>
<feature type="compositionally biased region" description="Pro residues" evidence="1">
    <location>
        <begin position="36"/>
        <end position="57"/>
    </location>
</feature>
<dbReference type="AlphaFoldDB" id="A0A5B7E274"/>
<proteinExistence type="predicted"/>
<organism evidence="2 3">
    <name type="scientific">Portunus trituberculatus</name>
    <name type="common">Swimming crab</name>
    <name type="synonym">Neptunus trituberculatus</name>
    <dbReference type="NCBI Taxonomy" id="210409"/>
    <lineage>
        <taxon>Eukaryota</taxon>
        <taxon>Metazoa</taxon>
        <taxon>Ecdysozoa</taxon>
        <taxon>Arthropoda</taxon>
        <taxon>Crustacea</taxon>
        <taxon>Multicrustacea</taxon>
        <taxon>Malacostraca</taxon>
        <taxon>Eumalacostraca</taxon>
        <taxon>Eucarida</taxon>
        <taxon>Decapoda</taxon>
        <taxon>Pleocyemata</taxon>
        <taxon>Brachyura</taxon>
        <taxon>Eubrachyura</taxon>
        <taxon>Portunoidea</taxon>
        <taxon>Portunidae</taxon>
        <taxon>Portuninae</taxon>
        <taxon>Portunus</taxon>
    </lineage>
</organism>
<comment type="caution">
    <text evidence="2">The sequence shown here is derived from an EMBL/GenBank/DDBJ whole genome shotgun (WGS) entry which is preliminary data.</text>
</comment>
<feature type="region of interest" description="Disordered" evidence="1">
    <location>
        <begin position="1"/>
        <end position="66"/>
    </location>
</feature>
<accession>A0A5B7E274</accession>
<dbReference type="EMBL" id="VSRR010001815">
    <property type="protein sequence ID" value="MPC27858.1"/>
    <property type="molecule type" value="Genomic_DNA"/>
</dbReference>
<feature type="compositionally biased region" description="Low complexity" evidence="1">
    <location>
        <begin position="26"/>
        <end position="35"/>
    </location>
</feature>
<dbReference type="Proteomes" id="UP000324222">
    <property type="component" value="Unassembled WGS sequence"/>
</dbReference>
<sequence>MGSVLSAAAATAATTATAPLGHRPWPSLASFGAASPAPPPDPATSPHPSSPPPPPLSSPASDASPLLGPASSPLLCSICHTLLTQLTALKDRVFHRPYDRL</sequence>
<keyword evidence="3" id="KW-1185">Reference proteome</keyword>
<feature type="compositionally biased region" description="Low complexity" evidence="1">
    <location>
        <begin position="7"/>
        <end position="18"/>
    </location>
</feature>
<evidence type="ECO:0000256" key="1">
    <source>
        <dbReference type="SAM" id="MobiDB-lite"/>
    </source>
</evidence>
<evidence type="ECO:0000313" key="3">
    <source>
        <dbReference type="Proteomes" id="UP000324222"/>
    </source>
</evidence>
<evidence type="ECO:0000313" key="2">
    <source>
        <dbReference type="EMBL" id="MPC27858.1"/>
    </source>
</evidence>
<reference evidence="2 3" key="1">
    <citation type="submission" date="2019-05" db="EMBL/GenBank/DDBJ databases">
        <title>Another draft genome of Portunus trituberculatus and its Hox gene families provides insights of decapod evolution.</title>
        <authorList>
            <person name="Jeong J.-H."/>
            <person name="Song I."/>
            <person name="Kim S."/>
            <person name="Choi T."/>
            <person name="Kim D."/>
            <person name="Ryu S."/>
            <person name="Kim W."/>
        </authorList>
    </citation>
    <scope>NUCLEOTIDE SEQUENCE [LARGE SCALE GENOMIC DNA]</scope>
    <source>
        <tissue evidence="2">Muscle</tissue>
    </source>
</reference>
<protein>
    <submittedName>
        <fullName evidence="2">Uncharacterized protein</fullName>
    </submittedName>
</protein>
<gene>
    <name evidence="2" type="ORF">E2C01_021045</name>
</gene>